<protein>
    <submittedName>
        <fullName evidence="7">ABC transporter permease</fullName>
    </submittedName>
</protein>
<feature type="transmembrane region" description="Helical" evidence="6">
    <location>
        <begin position="182"/>
        <end position="206"/>
    </location>
</feature>
<keyword evidence="2" id="KW-1003">Cell membrane</keyword>
<feature type="transmembrane region" description="Helical" evidence="6">
    <location>
        <begin position="110"/>
        <end position="134"/>
    </location>
</feature>
<evidence type="ECO:0000313" key="8">
    <source>
        <dbReference type="Proteomes" id="UP000663792"/>
    </source>
</evidence>
<comment type="subcellular location">
    <subcellularLocation>
        <location evidence="1">Cell membrane</location>
        <topology evidence="1">Multi-pass membrane protein</topology>
    </subcellularLocation>
</comment>
<comment type="caution">
    <text evidence="7">The sequence shown here is derived from an EMBL/GenBank/DDBJ whole genome shotgun (WGS) entry which is preliminary data.</text>
</comment>
<keyword evidence="8" id="KW-1185">Reference proteome</keyword>
<dbReference type="RefSeq" id="WP_205262243.1">
    <property type="nucleotide sequence ID" value="NZ_JAERWK010000025.1"/>
</dbReference>
<sequence length="340" mass="34033">MENALRARALPVVGSVAMSAVLVVLLLLASGVNPFAAISALAQGAVGNAYSIGQTLTIATVLAFTGLAACVPFTAKLWNVGGEGQLYMGAVASVLTGLSLPDSLPSGVVVALAVVAGALGGAVWAMIPGLLTAFVGASEMIVSLLLNFVAITAASFVVTTVVPDSSGQGTQRLPRDTRLETIWPEGGVNISLVLVVLVVTAVAVLWRWSRFGFAVRAVGLGRDSARLAGFSTRSVTVSTFAVGGAAAGLGGAALVLGATGQLTLGLSADYGFIGVAVALVAGLRPLFILPSAVLFAALSVGSNNLQVAVGLPKDLGSVLVAVLVLALLATHVIRLRGRAS</sequence>
<accession>A0A938YGX1</accession>
<dbReference type="PANTHER" id="PTHR47089">
    <property type="entry name" value="ABC TRANSPORTER, PERMEASE PROTEIN"/>
    <property type="match status" value="1"/>
</dbReference>
<dbReference type="Pfam" id="PF02653">
    <property type="entry name" value="BPD_transp_2"/>
    <property type="match status" value="1"/>
</dbReference>
<feature type="transmembrane region" description="Helical" evidence="6">
    <location>
        <begin position="12"/>
        <end position="32"/>
    </location>
</feature>
<dbReference type="GO" id="GO:0022857">
    <property type="term" value="F:transmembrane transporter activity"/>
    <property type="evidence" value="ECO:0007669"/>
    <property type="project" value="InterPro"/>
</dbReference>
<evidence type="ECO:0000256" key="4">
    <source>
        <dbReference type="ARBA" id="ARBA00022989"/>
    </source>
</evidence>
<evidence type="ECO:0000313" key="7">
    <source>
        <dbReference type="EMBL" id="MBM9469296.1"/>
    </source>
</evidence>
<name>A0A938YGX1_9ACTN</name>
<gene>
    <name evidence="7" type="ORF">JL106_18570</name>
</gene>
<dbReference type="InterPro" id="IPR001851">
    <property type="entry name" value="ABC_transp_permease"/>
</dbReference>
<evidence type="ECO:0000256" key="6">
    <source>
        <dbReference type="SAM" id="Phobius"/>
    </source>
</evidence>
<dbReference type="AlphaFoldDB" id="A0A938YGX1"/>
<evidence type="ECO:0000256" key="2">
    <source>
        <dbReference type="ARBA" id="ARBA00022475"/>
    </source>
</evidence>
<evidence type="ECO:0000256" key="5">
    <source>
        <dbReference type="ARBA" id="ARBA00023136"/>
    </source>
</evidence>
<dbReference type="PANTHER" id="PTHR47089:SF1">
    <property type="entry name" value="GUANOSINE ABC TRANSPORTER PERMEASE PROTEIN NUPP"/>
    <property type="match status" value="1"/>
</dbReference>
<dbReference type="Proteomes" id="UP000663792">
    <property type="component" value="Unassembled WGS sequence"/>
</dbReference>
<feature type="transmembrane region" description="Helical" evidence="6">
    <location>
        <begin position="315"/>
        <end position="333"/>
    </location>
</feature>
<keyword evidence="4 6" id="KW-1133">Transmembrane helix</keyword>
<dbReference type="CDD" id="cd06580">
    <property type="entry name" value="TM_PBP1_transp_TpRbsC_like"/>
    <property type="match status" value="1"/>
</dbReference>
<proteinExistence type="predicted"/>
<evidence type="ECO:0000256" key="3">
    <source>
        <dbReference type="ARBA" id="ARBA00022692"/>
    </source>
</evidence>
<keyword evidence="5 6" id="KW-0472">Membrane</keyword>
<evidence type="ECO:0000256" key="1">
    <source>
        <dbReference type="ARBA" id="ARBA00004651"/>
    </source>
</evidence>
<dbReference type="GO" id="GO:0005886">
    <property type="term" value="C:plasma membrane"/>
    <property type="evidence" value="ECO:0007669"/>
    <property type="project" value="UniProtKB-SubCell"/>
</dbReference>
<organism evidence="7 8">
    <name type="scientific">Nakamurella leprariae</name>
    <dbReference type="NCBI Taxonomy" id="2803911"/>
    <lineage>
        <taxon>Bacteria</taxon>
        <taxon>Bacillati</taxon>
        <taxon>Actinomycetota</taxon>
        <taxon>Actinomycetes</taxon>
        <taxon>Nakamurellales</taxon>
        <taxon>Nakamurellaceae</taxon>
        <taxon>Nakamurella</taxon>
    </lineage>
</organism>
<feature type="transmembrane region" description="Helical" evidence="6">
    <location>
        <begin position="52"/>
        <end position="74"/>
    </location>
</feature>
<feature type="transmembrane region" description="Helical" evidence="6">
    <location>
        <begin position="235"/>
        <end position="256"/>
    </location>
</feature>
<keyword evidence="3 6" id="KW-0812">Transmembrane</keyword>
<feature type="transmembrane region" description="Helical" evidence="6">
    <location>
        <begin position="141"/>
        <end position="162"/>
    </location>
</feature>
<reference evidence="7" key="1">
    <citation type="submission" date="2021-01" db="EMBL/GenBank/DDBJ databases">
        <title>YIM 132084 draft genome.</title>
        <authorList>
            <person name="An D."/>
        </authorList>
    </citation>
    <scope>NUCLEOTIDE SEQUENCE</scope>
    <source>
        <strain evidence="7">YIM 132084</strain>
    </source>
</reference>
<feature type="transmembrane region" description="Helical" evidence="6">
    <location>
        <begin position="86"/>
        <end position="104"/>
    </location>
</feature>
<dbReference type="EMBL" id="JAERWK010000025">
    <property type="protein sequence ID" value="MBM9469296.1"/>
    <property type="molecule type" value="Genomic_DNA"/>
</dbReference>